<protein>
    <submittedName>
        <fullName evidence="4">Pilus assembly protein CpaC</fullName>
    </submittedName>
</protein>
<evidence type="ECO:0000259" key="3">
    <source>
        <dbReference type="PROSITE" id="PS50914"/>
    </source>
</evidence>
<accession>A0A1G4U7I0</accession>
<dbReference type="PRINTS" id="PR00811">
    <property type="entry name" value="BCTERIALGSPD"/>
</dbReference>
<dbReference type="PRINTS" id="PR01032">
    <property type="entry name" value="PHAGEIV"/>
</dbReference>
<sequence>MRFPGLGFAFSIALTCAMPTIGLGAAETIVEIKNVGVSESKVIRLGLNKALVVELPEDAHDLLIADPTIADAVTRTSRRIFLFGKKVGQTNILIFGAGGRKLVDLDVQTERDVSGLEANLRRFIQDSRIDVEIVSDNIVLSGTVRTPQDALQAVDLAKAFLKGGEATTRNQTAESAEKGSVAIYAESRQSSQIVNLLKIEGEDQVTIKVTVAEIRRDILKQVGFDHLISNSSGATLAELGASTADASTATEGGGLSALFKSSIGGYNVSSTLNALEQAKAVRTLAEPTLTAVSGQAATFSAGGEALYSDTDDDGNATQSTYEYGIQLSFKPIVLSSGRISIEISTSVSEPTTSVSGSTPTYGKRSTKTTVELPSGGSIALAGLIRDNVSQTSNGTPGLKKLPLVGTLFRQRSFERNETELVIIATAYLVRPTARNSLARPDDNFSPADDASEIFMDRVNKLYGRAASEPQRPYAGNVGFIYK</sequence>
<reference evidence="4 5" key="1">
    <citation type="submission" date="2016-10" db="EMBL/GenBank/DDBJ databases">
        <authorList>
            <person name="de Groot N.N."/>
        </authorList>
    </citation>
    <scope>NUCLEOTIDE SEQUENCE [LARGE SCALE GENOMIC DNA]</scope>
    <source>
        <strain evidence="4 5">CGMCC 1.3401</strain>
    </source>
</reference>
<dbReference type="InterPro" id="IPR050810">
    <property type="entry name" value="Bact_Secretion_Sys_Channel"/>
</dbReference>
<feature type="region of interest" description="Disordered" evidence="2">
    <location>
        <begin position="348"/>
        <end position="369"/>
    </location>
</feature>
<dbReference type="GO" id="GO:0009306">
    <property type="term" value="P:protein secretion"/>
    <property type="evidence" value="ECO:0007669"/>
    <property type="project" value="InterPro"/>
</dbReference>
<dbReference type="InterPro" id="IPR004846">
    <property type="entry name" value="T2SS/T3SS_dom"/>
</dbReference>
<dbReference type="PROSITE" id="PS50914">
    <property type="entry name" value="BON"/>
    <property type="match status" value="1"/>
</dbReference>
<dbReference type="InterPro" id="IPR007055">
    <property type="entry name" value="BON_dom"/>
</dbReference>
<dbReference type="Pfam" id="PF04972">
    <property type="entry name" value="BON"/>
    <property type="match status" value="1"/>
</dbReference>
<dbReference type="PANTHER" id="PTHR30332">
    <property type="entry name" value="PROBABLE GENERAL SECRETION PATHWAY PROTEIN D"/>
    <property type="match status" value="1"/>
</dbReference>
<evidence type="ECO:0000313" key="4">
    <source>
        <dbReference type="EMBL" id="SCW88915.1"/>
    </source>
</evidence>
<evidence type="ECO:0000256" key="2">
    <source>
        <dbReference type="SAM" id="MobiDB-lite"/>
    </source>
</evidence>
<comment type="similarity">
    <text evidence="1">Belongs to the bacterial secretin family.</text>
</comment>
<dbReference type="InterPro" id="IPR032789">
    <property type="entry name" value="T2SS-T3SS_pil_N"/>
</dbReference>
<organism evidence="4 5">
    <name type="scientific">Rhizobium mongolense subsp. loessense</name>
    <dbReference type="NCBI Taxonomy" id="158890"/>
    <lineage>
        <taxon>Bacteria</taxon>
        <taxon>Pseudomonadati</taxon>
        <taxon>Pseudomonadota</taxon>
        <taxon>Alphaproteobacteria</taxon>
        <taxon>Hyphomicrobiales</taxon>
        <taxon>Rhizobiaceae</taxon>
        <taxon>Rhizobium/Agrobacterium group</taxon>
        <taxon>Rhizobium</taxon>
    </lineage>
</organism>
<dbReference type="EMBL" id="FMTM01000018">
    <property type="protein sequence ID" value="SCW88915.1"/>
    <property type="molecule type" value="Genomic_DNA"/>
</dbReference>
<dbReference type="Pfam" id="PF13629">
    <property type="entry name" value="T2SS-T3SS_pil_N"/>
    <property type="match status" value="1"/>
</dbReference>
<dbReference type="InterPro" id="IPR001775">
    <property type="entry name" value="GspD/PilQ"/>
</dbReference>
<dbReference type="GO" id="GO:0015627">
    <property type="term" value="C:type II protein secretion system complex"/>
    <property type="evidence" value="ECO:0007669"/>
    <property type="project" value="TreeGrafter"/>
</dbReference>
<dbReference type="AlphaFoldDB" id="A0A1G4U7I0"/>
<proteinExistence type="inferred from homology"/>
<gene>
    <name evidence="4" type="ORF">SAMN02927900_06165</name>
</gene>
<dbReference type="Proteomes" id="UP000199542">
    <property type="component" value="Unassembled WGS sequence"/>
</dbReference>
<evidence type="ECO:0000256" key="1">
    <source>
        <dbReference type="RuleBase" id="RU004003"/>
    </source>
</evidence>
<dbReference type="PANTHER" id="PTHR30332:SF17">
    <property type="entry name" value="TYPE IV PILIATION SYSTEM PROTEIN DR_0774-RELATED"/>
    <property type="match status" value="1"/>
</dbReference>
<dbReference type="RefSeq" id="WP_092588525.1">
    <property type="nucleotide sequence ID" value="NZ_FMTM01000018.1"/>
</dbReference>
<feature type="compositionally biased region" description="Low complexity" evidence="2">
    <location>
        <begin position="348"/>
        <end position="360"/>
    </location>
</feature>
<name>A0A1G4U7I0_9HYPH</name>
<dbReference type="Pfam" id="PF00263">
    <property type="entry name" value="Secretin"/>
    <property type="match status" value="1"/>
</dbReference>
<evidence type="ECO:0000313" key="5">
    <source>
        <dbReference type="Proteomes" id="UP000199542"/>
    </source>
</evidence>
<feature type="domain" description="BON" evidence="3">
    <location>
        <begin position="105"/>
        <end position="175"/>
    </location>
</feature>